<feature type="transmembrane region" description="Helical" evidence="2">
    <location>
        <begin position="21"/>
        <end position="45"/>
    </location>
</feature>
<proteinExistence type="predicted"/>
<comment type="caution">
    <text evidence="3">The sequence shown here is derived from an EMBL/GenBank/DDBJ whole genome shotgun (WGS) entry which is preliminary data.</text>
</comment>
<sequence>MNLRCHPVQRPRRHPRRGTALYISVVSTAMIVSLLGLAGMCIMRIERRHATSVNDRLIARSHAKSAVELGLRYINADSSWHTTYSNSVETTPLAVGPDGTGTVSFMIEDTDGSLTDSDTELRLKGIGRLNNTVQVTSVEITGSPEVIDTLQCSVYAAGNTTQSSNSTTNSGPFACGSTITVNGAVIGDVEGSPVVVVGSVSGTVTDPGPARTLPSPDVWDTYLALATPIPYTNFPVIDTSPNQRVIARELLSGNVNPFGSLNPEGIYYVQIPSGGSLTANKSRLNCTLLIELLGTASFDTIQSCLWDPFNGNNYPCAIVKGTGAGDFQLKSSNATLKESQTPKQNFNPPGNPYDGVSNTENNDSYTPLMRGLFHVIGSNVHTILASNLELHGVVVTEGTCTLGANLTVTLNPNIYSDPPLGYDELRGDVAVVPGTWNWDAAPTP</sequence>
<evidence type="ECO:0000313" key="3">
    <source>
        <dbReference type="EMBL" id="MCM2374805.1"/>
    </source>
</evidence>
<feature type="compositionally biased region" description="Polar residues" evidence="1">
    <location>
        <begin position="337"/>
        <end position="348"/>
    </location>
</feature>
<accession>A0ABT0UD09</accession>
<keyword evidence="2" id="KW-0472">Membrane</keyword>
<reference evidence="3 4" key="1">
    <citation type="journal article" date="2022" name="Syst. Appl. Microbiol.">
        <title>Rhodopirellula aestuarii sp. nov., a novel member of the genus Rhodopirellula isolated from brackish sediments collected in the Tagus River estuary, Portugal.</title>
        <authorList>
            <person name="Vitorino I.R."/>
            <person name="Klimek D."/>
            <person name="Calusinska M."/>
            <person name="Lobo-da-Cunha A."/>
            <person name="Vasconcelos V."/>
            <person name="Lage O.M."/>
        </authorList>
    </citation>
    <scope>NUCLEOTIDE SEQUENCE [LARGE SCALE GENOMIC DNA]</scope>
    <source>
        <strain evidence="3 4">ICT_H3.1</strain>
    </source>
</reference>
<evidence type="ECO:0000313" key="4">
    <source>
        <dbReference type="Proteomes" id="UP001202961"/>
    </source>
</evidence>
<evidence type="ECO:0000256" key="2">
    <source>
        <dbReference type="SAM" id="Phobius"/>
    </source>
</evidence>
<keyword evidence="4" id="KW-1185">Reference proteome</keyword>
<protein>
    <recommendedName>
        <fullName evidence="5">Type 4 fimbrial biogenesis protein PilX N-terminal domain-containing protein</fullName>
    </recommendedName>
</protein>
<dbReference type="Proteomes" id="UP001202961">
    <property type="component" value="Unassembled WGS sequence"/>
</dbReference>
<evidence type="ECO:0000256" key="1">
    <source>
        <dbReference type="SAM" id="MobiDB-lite"/>
    </source>
</evidence>
<organism evidence="3 4">
    <name type="scientific">Aporhodopirellula aestuarii</name>
    <dbReference type="NCBI Taxonomy" id="2950107"/>
    <lineage>
        <taxon>Bacteria</taxon>
        <taxon>Pseudomonadati</taxon>
        <taxon>Planctomycetota</taxon>
        <taxon>Planctomycetia</taxon>
        <taxon>Pirellulales</taxon>
        <taxon>Pirellulaceae</taxon>
        <taxon>Aporhodopirellula</taxon>
    </lineage>
</organism>
<name>A0ABT0UD09_9BACT</name>
<dbReference type="EMBL" id="JAMQBK010000103">
    <property type="protein sequence ID" value="MCM2374805.1"/>
    <property type="molecule type" value="Genomic_DNA"/>
</dbReference>
<gene>
    <name evidence="3" type="ORF">NB063_29625</name>
</gene>
<keyword evidence="2" id="KW-0812">Transmembrane</keyword>
<feature type="region of interest" description="Disordered" evidence="1">
    <location>
        <begin position="337"/>
        <end position="361"/>
    </location>
</feature>
<keyword evidence="2" id="KW-1133">Transmembrane helix</keyword>
<evidence type="ECO:0008006" key="5">
    <source>
        <dbReference type="Google" id="ProtNLM"/>
    </source>
</evidence>
<dbReference type="RefSeq" id="WP_250932957.1">
    <property type="nucleotide sequence ID" value="NZ_JAMQBK010000103.1"/>
</dbReference>